<comment type="caution">
    <text evidence="4">The sequence shown here is derived from an EMBL/GenBank/DDBJ whole genome shotgun (WGS) entry which is preliminary data.</text>
</comment>
<dbReference type="InterPro" id="IPR050333">
    <property type="entry name" value="SLRP"/>
</dbReference>
<dbReference type="Proteomes" id="UP001360560">
    <property type="component" value="Unassembled WGS sequence"/>
</dbReference>
<keyword evidence="2" id="KW-0677">Repeat</keyword>
<dbReference type="Gene3D" id="3.80.10.10">
    <property type="entry name" value="Ribonuclease Inhibitor"/>
    <property type="match status" value="1"/>
</dbReference>
<evidence type="ECO:0000256" key="2">
    <source>
        <dbReference type="ARBA" id="ARBA00022737"/>
    </source>
</evidence>
<evidence type="ECO:0000313" key="4">
    <source>
        <dbReference type="EMBL" id="GMM37379.1"/>
    </source>
</evidence>
<dbReference type="InterPro" id="IPR032675">
    <property type="entry name" value="LRR_dom_sf"/>
</dbReference>
<dbReference type="AlphaFoldDB" id="A0AAV5QSD1"/>
<dbReference type="Pfam" id="PF13855">
    <property type="entry name" value="LRR_8"/>
    <property type="match status" value="1"/>
</dbReference>
<dbReference type="PANTHER" id="PTHR45712:SF22">
    <property type="entry name" value="INSULIN-LIKE GROWTH FACTOR-BINDING PROTEIN COMPLEX ACID LABILE SUBUNIT"/>
    <property type="match status" value="1"/>
</dbReference>
<dbReference type="EMBL" id="BTFZ01000011">
    <property type="protein sequence ID" value="GMM37379.1"/>
    <property type="molecule type" value="Genomic_DNA"/>
</dbReference>
<reference evidence="4 5" key="1">
    <citation type="journal article" date="2023" name="Elife">
        <title>Identification of key yeast species and microbe-microbe interactions impacting larval growth of Drosophila in the wild.</title>
        <authorList>
            <person name="Mure A."/>
            <person name="Sugiura Y."/>
            <person name="Maeda R."/>
            <person name="Honda K."/>
            <person name="Sakurai N."/>
            <person name="Takahashi Y."/>
            <person name="Watada M."/>
            <person name="Katoh T."/>
            <person name="Gotoh A."/>
            <person name="Gotoh Y."/>
            <person name="Taniguchi I."/>
            <person name="Nakamura K."/>
            <person name="Hayashi T."/>
            <person name="Katayama T."/>
            <person name="Uemura T."/>
            <person name="Hattori Y."/>
        </authorList>
    </citation>
    <scope>NUCLEOTIDE SEQUENCE [LARGE SCALE GENOMIC DNA]</scope>
    <source>
        <strain evidence="4 5">SC-9</strain>
    </source>
</reference>
<dbReference type="SUPFAM" id="SSF52058">
    <property type="entry name" value="L domain-like"/>
    <property type="match status" value="1"/>
</dbReference>
<name>A0AAV5QSD1_9ASCO</name>
<evidence type="ECO:0000313" key="5">
    <source>
        <dbReference type="Proteomes" id="UP001360560"/>
    </source>
</evidence>
<dbReference type="PANTHER" id="PTHR45712">
    <property type="entry name" value="AGAP008170-PA"/>
    <property type="match status" value="1"/>
</dbReference>
<feature type="region of interest" description="Disordered" evidence="3">
    <location>
        <begin position="355"/>
        <end position="374"/>
    </location>
</feature>
<gene>
    <name evidence="4" type="ORF">DASC09_047040</name>
</gene>
<accession>A0AAV5QSD1</accession>
<evidence type="ECO:0000256" key="3">
    <source>
        <dbReference type="SAM" id="MobiDB-lite"/>
    </source>
</evidence>
<dbReference type="InterPro" id="IPR003591">
    <property type="entry name" value="Leu-rich_rpt_typical-subtyp"/>
</dbReference>
<dbReference type="InterPro" id="IPR001611">
    <property type="entry name" value="Leu-rich_rpt"/>
</dbReference>
<organism evidence="4 5">
    <name type="scientific">Saccharomycopsis crataegensis</name>
    <dbReference type="NCBI Taxonomy" id="43959"/>
    <lineage>
        <taxon>Eukaryota</taxon>
        <taxon>Fungi</taxon>
        <taxon>Dikarya</taxon>
        <taxon>Ascomycota</taxon>
        <taxon>Saccharomycotina</taxon>
        <taxon>Saccharomycetes</taxon>
        <taxon>Saccharomycopsidaceae</taxon>
        <taxon>Saccharomycopsis</taxon>
    </lineage>
</organism>
<proteinExistence type="predicted"/>
<dbReference type="RefSeq" id="XP_064854375.1">
    <property type="nucleotide sequence ID" value="XM_064998303.1"/>
</dbReference>
<sequence length="815" mass="92445">MSSPSQREFLSPKSTKKRPPNSAESSPARANPQKKRKDTALGTGGATHYPHNSNITRVLTSNPQFGLPQRQDYLFYNRKKSKIYHVSSNLNSSDPLGIPSFQSSETNSVIDEPLISSINRTKIASFNNDFPSYNANTLSKTLLQRRKNNKSDVQGMNDEYHSDLLLTAGPNIGYIDSNDVFQDSSDVGYNINDTTDNPTSEFELNHEIIEDDNDEDESGSENFLDDYIRNENNGMSQLNNPFDEDDTLISENQEMEETLDVGSNNNADTTIEDLDKTPIFKRRSSLTSRSLSLISKTPFWRTPERSKNSRLAVREDNHEPSFKLDPFGRVTSSFESSFCQRGSSSDDMKTEEDKFYWNSDLTPPDSDVNEKKRRGDLKDSIAVKKVRNKSKLKSNSFTHFKVRTAQDPDANTSKFESVNARSGSLNRLKSRSFTRTNSTTEQGNLRFAKNTINAAIDDATPVVQLEKLELQFIPDEIEDLNKLICVNPLSSEIYQPLLEVYLSNNVLQEINPRLFDLRNLSVLSLRNNKIRNIPGKVRDLGSSLKYLQISGNKISWLPSEIIQLENLQTLSVRPNPKLLEFSEYVQSNKVLKVIYGSDLTLKRSPGFGNSKIAVKKFIGELKLNPNSIRGMGLSTSISDFSQFLCSLEENSSIIKLPKLSTFCLKKFENYYLSMTEIKNWYKALSKRHKHMLESTLKGLVNEKRCYSCHHILVYDDDEKTSLTTQSSAIGSILEYYDICDIKLVPVLKEFCCLNCVKKYLKSEVLNDVVLNDQRGYHTDGWVNENMDQLIEKSPPDISVPNSSEVSTELQFNAEF</sequence>
<evidence type="ECO:0000256" key="1">
    <source>
        <dbReference type="ARBA" id="ARBA00022614"/>
    </source>
</evidence>
<feature type="region of interest" description="Disordered" evidence="3">
    <location>
        <begin position="1"/>
        <end position="56"/>
    </location>
</feature>
<protein>
    <submittedName>
        <fullName evidence="4">Uncharacterized protein</fullName>
    </submittedName>
</protein>
<keyword evidence="1" id="KW-0433">Leucine-rich repeat</keyword>
<keyword evidence="5" id="KW-1185">Reference proteome</keyword>
<dbReference type="GeneID" id="90075354"/>
<dbReference type="SMART" id="SM00369">
    <property type="entry name" value="LRR_TYP"/>
    <property type="match status" value="2"/>
</dbReference>
<dbReference type="PROSITE" id="PS51450">
    <property type="entry name" value="LRR"/>
    <property type="match status" value="1"/>
</dbReference>